<evidence type="ECO:0000259" key="3">
    <source>
        <dbReference type="PROSITE" id="PS50977"/>
    </source>
</evidence>
<dbReference type="InterPro" id="IPR036271">
    <property type="entry name" value="Tet_transcr_reg_TetR-rel_C_sf"/>
</dbReference>
<evidence type="ECO:0000313" key="4">
    <source>
        <dbReference type="EMBL" id="GLX79186.1"/>
    </source>
</evidence>
<dbReference type="InterPro" id="IPR039536">
    <property type="entry name" value="TetR_C_Proteobacteria"/>
</dbReference>
<keyword evidence="1 2" id="KW-0238">DNA-binding</keyword>
<dbReference type="InterPro" id="IPR050109">
    <property type="entry name" value="HTH-type_TetR-like_transc_reg"/>
</dbReference>
<protein>
    <submittedName>
        <fullName evidence="4">TetR family transcriptional regulator</fullName>
    </submittedName>
</protein>
<gene>
    <name evidence="4" type="ORF">tinsulaeT_25260</name>
</gene>
<comment type="caution">
    <text evidence="4">The sequence shown here is derived from an EMBL/GenBank/DDBJ whole genome shotgun (WGS) entry which is preliminary data.</text>
</comment>
<sequence length="206" mass="23275">MVSDRKICQLTLSERGKKILAVAQNLFLEHGFDHTSLEMIISESGGSRRSIYDEFGNKQGLLMAVMKLKINSQLDVLASIDYQKPMDKALKDICSRFVQGFVSPTMLSLFRLVAQLVVKIPEIGELIYQEGPLRGVTPLADYLQHLSEQGQLAIDEPHFAAQMLIEMCKGRLHIQAILLPNHRISQQEIEQHVDKAVNVFLKAYSR</sequence>
<dbReference type="PRINTS" id="PR00455">
    <property type="entry name" value="HTHTETR"/>
</dbReference>
<dbReference type="EMBL" id="BSST01000001">
    <property type="protein sequence ID" value="GLX79186.1"/>
    <property type="molecule type" value="Genomic_DNA"/>
</dbReference>
<feature type="DNA-binding region" description="H-T-H motif" evidence="2">
    <location>
        <begin position="36"/>
        <end position="55"/>
    </location>
</feature>
<dbReference type="SUPFAM" id="SSF48498">
    <property type="entry name" value="Tetracyclin repressor-like, C-terminal domain"/>
    <property type="match status" value="1"/>
</dbReference>
<evidence type="ECO:0000313" key="5">
    <source>
        <dbReference type="Proteomes" id="UP001157186"/>
    </source>
</evidence>
<dbReference type="Proteomes" id="UP001157186">
    <property type="component" value="Unassembled WGS sequence"/>
</dbReference>
<dbReference type="RefSeq" id="WP_284245090.1">
    <property type="nucleotide sequence ID" value="NZ_BSST01000001.1"/>
</dbReference>
<name>A0ABQ6GX15_9GAMM</name>
<dbReference type="SUPFAM" id="SSF46689">
    <property type="entry name" value="Homeodomain-like"/>
    <property type="match status" value="1"/>
</dbReference>
<dbReference type="Gene3D" id="1.10.357.10">
    <property type="entry name" value="Tetracycline Repressor, domain 2"/>
    <property type="match status" value="1"/>
</dbReference>
<dbReference type="Pfam" id="PF00440">
    <property type="entry name" value="TetR_N"/>
    <property type="match status" value="1"/>
</dbReference>
<dbReference type="PANTHER" id="PTHR30055">
    <property type="entry name" value="HTH-TYPE TRANSCRIPTIONAL REGULATOR RUTR"/>
    <property type="match status" value="1"/>
</dbReference>
<reference evidence="4 5" key="1">
    <citation type="submission" date="2023-03" db="EMBL/GenBank/DDBJ databases">
        <title>Draft genome sequence of Thalassotalea insulae KCTC 62186T.</title>
        <authorList>
            <person name="Sawabe T."/>
        </authorList>
    </citation>
    <scope>NUCLEOTIDE SEQUENCE [LARGE SCALE GENOMIC DNA]</scope>
    <source>
        <strain evidence="4 5">KCTC 62186</strain>
    </source>
</reference>
<accession>A0ABQ6GX15</accession>
<dbReference type="Pfam" id="PF14246">
    <property type="entry name" value="TetR_C_7"/>
    <property type="match status" value="1"/>
</dbReference>
<dbReference type="InterPro" id="IPR001647">
    <property type="entry name" value="HTH_TetR"/>
</dbReference>
<evidence type="ECO:0000256" key="2">
    <source>
        <dbReference type="PROSITE-ProRule" id="PRU00335"/>
    </source>
</evidence>
<dbReference type="Gene3D" id="1.10.10.60">
    <property type="entry name" value="Homeodomain-like"/>
    <property type="match status" value="1"/>
</dbReference>
<proteinExistence type="predicted"/>
<organism evidence="4 5">
    <name type="scientific">Thalassotalea insulae</name>
    <dbReference type="NCBI Taxonomy" id="2056778"/>
    <lineage>
        <taxon>Bacteria</taxon>
        <taxon>Pseudomonadati</taxon>
        <taxon>Pseudomonadota</taxon>
        <taxon>Gammaproteobacteria</taxon>
        <taxon>Alteromonadales</taxon>
        <taxon>Colwelliaceae</taxon>
        <taxon>Thalassotalea</taxon>
    </lineage>
</organism>
<dbReference type="PANTHER" id="PTHR30055:SF146">
    <property type="entry name" value="HTH-TYPE TRANSCRIPTIONAL DUAL REGULATOR CECR"/>
    <property type="match status" value="1"/>
</dbReference>
<keyword evidence="5" id="KW-1185">Reference proteome</keyword>
<feature type="domain" description="HTH tetR-type" evidence="3">
    <location>
        <begin position="13"/>
        <end position="73"/>
    </location>
</feature>
<evidence type="ECO:0000256" key="1">
    <source>
        <dbReference type="ARBA" id="ARBA00023125"/>
    </source>
</evidence>
<dbReference type="PROSITE" id="PS50977">
    <property type="entry name" value="HTH_TETR_2"/>
    <property type="match status" value="1"/>
</dbReference>
<dbReference type="InterPro" id="IPR009057">
    <property type="entry name" value="Homeodomain-like_sf"/>
</dbReference>